<gene>
    <name evidence="2" type="ORF">LCGC14_1725680</name>
</gene>
<sequence length="71" mass="7761">MTRTYAFLDVSPECMAEVKDKLEKAGYEHAIQYHDQALVIDMHGLALRQERKPGEAGVAVPDDGKGDGDGD</sequence>
<comment type="caution">
    <text evidence="2">The sequence shown here is derived from an EMBL/GenBank/DDBJ whole genome shotgun (WGS) entry which is preliminary data.</text>
</comment>
<dbReference type="AlphaFoldDB" id="A0A0F9HYX9"/>
<name>A0A0F9HYX9_9ZZZZ</name>
<evidence type="ECO:0000313" key="2">
    <source>
        <dbReference type="EMBL" id="KKM08252.1"/>
    </source>
</evidence>
<feature type="compositionally biased region" description="Basic and acidic residues" evidence="1">
    <location>
        <begin position="62"/>
        <end position="71"/>
    </location>
</feature>
<accession>A0A0F9HYX9</accession>
<reference evidence="2" key="1">
    <citation type="journal article" date="2015" name="Nature">
        <title>Complex archaea that bridge the gap between prokaryotes and eukaryotes.</title>
        <authorList>
            <person name="Spang A."/>
            <person name="Saw J.H."/>
            <person name="Jorgensen S.L."/>
            <person name="Zaremba-Niedzwiedzka K."/>
            <person name="Martijn J."/>
            <person name="Lind A.E."/>
            <person name="van Eijk R."/>
            <person name="Schleper C."/>
            <person name="Guy L."/>
            <person name="Ettema T.J."/>
        </authorList>
    </citation>
    <scope>NUCLEOTIDE SEQUENCE</scope>
</reference>
<feature type="region of interest" description="Disordered" evidence="1">
    <location>
        <begin position="50"/>
        <end position="71"/>
    </location>
</feature>
<evidence type="ECO:0000256" key="1">
    <source>
        <dbReference type="SAM" id="MobiDB-lite"/>
    </source>
</evidence>
<protein>
    <submittedName>
        <fullName evidence="2">Uncharacterized protein</fullName>
    </submittedName>
</protein>
<organism evidence="2">
    <name type="scientific">marine sediment metagenome</name>
    <dbReference type="NCBI Taxonomy" id="412755"/>
    <lineage>
        <taxon>unclassified sequences</taxon>
        <taxon>metagenomes</taxon>
        <taxon>ecological metagenomes</taxon>
    </lineage>
</organism>
<proteinExistence type="predicted"/>
<dbReference type="EMBL" id="LAZR01015591">
    <property type="protein sequence ID" value="KKM08252.1"/>
    <property type="molecule type" value="Genomic_DNA"/>
</dbReference>